<proteinExistence type="predicted"/>
<name>A0A699GL12_TANCI</name>
<keyword evidence="1" id="KW-0511">Multifunctional enzyme</keyword>
<accession>A0A699GL12</accession>
<reference evidence="4" key="1">
    <citation type="journal article" date="2019" name="Sci. Rep.">
        <title>Draft genome of Tanacetum cinerariifolium, the natural source of mosquito coil.</title>
        <authorList>
            <person name="Yamashiro T."/>
            <person name="Shiraishi A."/>
            <person name="Satake H."/>
            <person name="Nakayama K."/>
        </authorList>
    </citation>
    <scope>NUCLEOTIDE SEQUENCE</scope>
</reference>
<dbReference type="PANTHER" id="PTHR37984">
    <property type="entry name" value="PROTEIN CBG26694"/>
    <property type="match status" value="1"/>
</dbReference>
<sequence>MIKFPTTNGIATMIMKRENLYERQSMEEAKGQAREGRITLPQGEDEHLGRPLENKPPEKVVIHDDHPDQTITIEGNFSVKCRSELIEILRKHADAFAWTPVDMTEIPRFIAEHELRTYPHIEPRVQIKHSIAPDRRRVVKDEVAEWLKAGIVRKERYPTWVANPVLVKKPDGSWRMCIHLKDLNKAYPKDLYHLLEIDWKIESLMRFKYKCFLDAYKGNRSKSRKIKGRGKHAPTKKPKTNATAKRQTYCLEQFLSKAVEKALPCLDTLKKCTNKKDFHWKIEAEEAFKEMKRLIMKLPTLMAPKKEEELMVYLLVANEAVSAVLFVERHGRQAPIHYVSRTLQGAKINYPPMKKLVLALVHTARRLRRYSRPYNQSYHRQTHKSNINNQKTTKRLAKWGIELEACGTKYAPRSAIKGQVLADFLADTTEDDSSTQVKASGPNDTFFW</sequence>
<dbReference type="InterPro" id="IPR050951">
    <property type="entry name" value="Retrovirus_Pol_polyprotein"/>
</dbReference>
<dbReference type="InterPro" id="IPR041577">
    <property type="entry name" value="RT_RNaseH_2"/>
</dbReference>
<evidence type="ECO:0000313" key="4">
    <source>
        <dbReference type="EMBL" id="GEU29962.1"/>
    </source>
</evidence>
<comment type="caution">
    <text evidence="4">The sequence shown here is derived from an EMBL/GenBank/DDBJ whole genome shotgun (WGS) entry which is preliminary data.</text>
</comment>
<dbReference type="AlphaFoldDB" id="A0A699GL12"/>
<feature type="region of interest" description="Disordered" evidence="2">
    <location>
        <begin position="24"/>
        <end position="59"/>
    </location>
</feature>
<organism evidence="4">
    <name type="scientific">Tanacetum cinerariifolium</name>
    <name type="common">Dalmatian daisy</name>
    <name type="synonym">Chrysanthemum cinerariifolium</name>
    <dbReference type="NCBI Taxonomy" id="118510"/>
    <lineage>
        <taxon>Eukaryota</taxon>
        <taxon>Viridiplantae</taxon>
        <taxon>Streptophyta</taxon>
        <taxon>Embryophyta</taxon>
        <taxon>Tracheophyta</taxon>
        <taxon>Spermatophyta</taxon>
        <taxon>Magnoliopsida</taxon>
        <taxon>eudicotyledons</taxon>
        <taxon>Gunneridae</taxon>
        <taxon>Pentapetalae</taxon>
        <taxon>asterids</taxon>
        <taxon>campanulids</taxon>
        <taxon>Asterales</taxon>
        <taxon>Asteraceae</taxon>
        <taxon>Asteroideae</taxon>
        <taxon>Anthemideae</taxon>
        <taxon>Anthemidinae</taxon>
        <taxon>Tanacetum</taxon>
    </lineage>
</organism>
<feature type="domain" description="Reverse transcriptase/retrotransposon-derived protein RNase H-like" evidence="3">
    <location>
        <begin position="280"/>
        <end position="370"/>
    </location>
</feature>
<protein>
    <recommendedName>
        <fullName evidence="3">Reverse transcriptase/retrotransposon-derived protein RNase H-like domain-containing protein</fullName>
    </recommendedName>
</protein>
<gene>
    <name evidence="4" type="ORF">Tci_001940</name>
</gene>
<dbReference type="EMBL" id="BKCJ010000115">
    <property type="protein sequence ID" value="GEU29962.1"/>
    <property type="molecule type" value="Genomic_DNA"/>
</dbReference>
<feature type="compositionally biased region" description="Basic and acidic residues" evidence="2">
    <location>
        <begin position="24"/>
        <end position="37"/>
    </location>
</feature>
<dbReference type="GO" id="GO:0003824">
    <property type="term" value="F:catalytic activity"/>
    <property type="evidence" value="ECO:0007669"/>
    <property type="project" value="UniProtKB-KW"/>
</dbReference>
<evidence type="ECO:0000259" key="3">
    <source>
        <dbReference type="Pfam" id="PF17919"/>
    </source>
</evidence>
<dbReference type="Pfam" id="PF17919">
    <property type="entry name" value="RT_RNaseH_2"/>
    <property type="match status" value="1"/>
</dbReference>
<dbReference type="SUPFAM" id="SSF56672">
    <property type="entry name" value="DNA/RNA polymerases"/>
    <property type="match status" value="1"/>
</dbReference>
<dbReference type="Gene3D" id="3.10.10.10">
    <property type="entry name" value="HIV Type 1 Reverse Transcriptase, subunit A, domain 1"/>
    <property type="match status" value="1"/>
</dbReference>
<evidence type="ECO:0000256" key="1">
    <source>
        <dbReference type="ARBA" id="ARBA00023268"/>
    </source>
</evidence>
<dbReference type="PANTHER" id="PTHR37984:SF5">
    <property type="entry name" value="PROTEIN NYNRIN-LIKE"/>
    <property type="match status" value="1"/>
</dbReference>
<feature type="compositionally biased region" description="Basic and acidic residues" evidence="2">
    <location>
        <begin position="44"/>
        <end position="59"/>
    </location>
</feature>
<evidence type="ECO:0000256" key="2">
    <source>
        <dbReference type="SAM" id="MobiDB-lite"/>
    </source>
</evidence>
<dbReference type="InterPro" id="IPR043502">
    <property type="entry name" value="DNA/RNA_pol_sf"/>
</dbReference>